<sequence length="256" mass="28546">MTKPSRHARVLVFAKAPVPGKVKTRLIPALGARRAATLQATLISHTLATTAQSGLGVELWCHPDCDHPLFSTCARRFTIALHPQDGADLGARMRHGAESALATAPVILIGTDCPDLTAEELRETSARLENGNDAVLGPALDGGYYLLGLNRIHRWLFDGISWGSDRVLSETRQRLHVLGWRWWEAPARRDIDRPGDLAFLPPRIRDVIDGPRESSRHRDRHPGYPKHWIQVSEKQSFRENRCICQGPSRFSPGAKR</sequence>
<dbReference type="EMBL" id="CAADFF010000003">
    <property type="protein sequence ID" value="VFJ86427.1"/>
    <property type="molecule type" value="Genomic_DNA"/>
</dbReference>
<proteinExistence type="predicted"/>
<dbReference type="PANTHER" id="PTHR36529:SF1">
    <property type="entry name" value="GLYCOSYLTRANSFERASE"/>
    <property type="match status" value="1"/>
</dbReference>
<evidence type="ECO:0000313" key="1">
    <source>
        <dbReference type="EMBL" id="VFJ86427.1"/>
    </source>
</evidence>
<protein>
    <recommendedName>
        <fullName evidence="2">Glycosyltransferase</fullName>
    </recommendedName>
</protein>
<name>A0A450U5G7_9GAMM</name>
<reference evidence="1" key="1">
    <citation type="submission" date="2019-02" db="EMBL/GenBank/DDBJ databases">
        <authorList>
            <person name="Gruber-Vodicka R. H."/>
            <person name="Seah K. B. B."/>
        </authorList>
    </citation>
    <scope>NUCLEOTIDE SEQUENCE</scope>
    <source>
        <strain evidence="1">BECK_M7</strain>
    </source>
</reference>
<dbReference type="SUPFAM" id="SSF53448">
    <property type="entry name" value="Nucleotide-diphospho-sugar transferases"/>
    <property type="match status" value="1"/>
</dbReference>
<evidence type="ECO:0008006" key="2">
    <source>
        <dbReference type="Google" id="ProtNLM"/>
    </source>
</evidence>
<organism evidence="1">
    <name type="scientific">Candidatus Kentrum sp. LFY</name>
    <dbReference type="NCBI Taxonomy" id="2126342"/>
    <lineage>
        <taxon>Bacteria</taxon>
        <taxon>Pseudomonadati</taxon>
        <taxon>Pseudomonadota</taxon>
        <taxon>Gammaproteobacteria</taxon>
        <taxon>Candidatus Kentrum</taxon>
    </lineage>
</organism>
<dbReference type="Pfam" id="PF09837">
    <property type="entry name" value="DUF2064"/>
    <property type="match status" value="1"/>
</dbReference>
<dbReference type="InterPro" id="IPR018641">
    <property type="entry name" value="Trfase_1_rSAM/seldom-assoc"/>
</dbReference>
<accession>A0A450U5G7</accession>
<gene>
    <name evidence="1" type="ORF">BECKLFY1418B_GA0070995_100324</name>
</gene>
<dbReference type="PANTHER" id="PTHR36529">
    <property type="entry name" value="SLL1095 PROTEIN"/>
    <property type="match status" value="1"/>
</dbReference>
<dbReference type="Gene3D" id="3.90.550.10">
    <property type="entry name" value="Spore Coat Polysaccharide Biosynthesis Protein SpsA, Chain A"/>
    <property type="match status" value="1"/>
</dbReference>
<dbReference type="NCBIfam" id="TIGR04282">
    <property type="entry name" value="glyco_like_cofC"/>
    <property type="match status" value="1"/>
</dbReference>
<dbReference type="InterPro" id="IPR029044">
    <property type="entry name" value="Nucleotide-diphossugar_trans"/>
</dbReference>
<dbReference type="AlphaFoldDB" id="A0A450U5G7"/>